<name>A0A8B8CDE9_CRAVI</name>
<reference evidence="4" key="1">
    <citation type="submission" date="2025-08" db="UniProtKB">
        <authorList>
            <consortium name="RefSeq"/>
        </authorList>
    </citation>
    <scope>IDENTIFICATION</scope>
    <source>
        <tissue evidence="4">Whole sample</tissue>
    </source>
</reference>
<evidence type="ECO:0000256" key="1">
    <source>
        <dbReference type="PROSITE-ProRule" id="PRU00023"/>
    </source>
</evidence>
<dbReference type="PROSITE" id="PS50088">
    <property type="entry name" value="ANK_REPEAT"/>
    <property type="match status" value="1"/>
</dbReference>
<feature type="compositionally biased region" description="Basic and acidic residues" evidence="2">
    <location>
        <begin position="184"/>
        <end position="199"/>
    </location>
</feature>
<dbReference type="InterPro" id="IPR036770">
    <property type="entry name" value="Ankyrin_rpt-contain_sf"/>
</dbReference>
<dbReference type="Pfam" id="PF12796">
    <property type="entry name" value="Ank_2"/>
    <property type="match status" value="1"/>
</dbReference>
<dbReference type="SMART" id="SM00248">
    <property type="entry name" value="ANK"/>
    <property type="match status" value="3"/>
</dbReference>
<dbReference type="AlphaFoldDB" id="A0A8B8CDE9"/>
<dbReference type="Proteomes" id="UP000694844">
    <property type="component" value="Chromosome 2"/>
</dbReference>
<dbReference type="SUPFAM" id="SSF48403">
    <property type="entry name" value="Ankyrin repeat"/>
    <property type="match status" value="1"/>
</dbReference>
<evidence type="ECO:0000256" key="2">
    <source>
        <dbReference type="SAM" id="MobiDB-lite"/>
    </source>
</evidence>
<feature type="repeat" description="ANK" evidence="1">
    <location>
        <begin position="34"/>
        <end position="72"/>
    </location>
</feature>
<accession>A0A8B8CDE9</accession>
<feature type="compositionally biased region" description="Basic and acidic residues" evidence="2">
    <location>
        <begin position="258"/>
        <end position="267"/>
    </location>
</feature>
<organism evidence="3 4">
    <name type="scientific">Crassostrea virginica</name>
    <name type="common">Eastern oyster</name>
    <dbReference type="NCBI Taxonomy" id="6565"/>
    <lineage>
        <taxon>Eukaryota</taxon>
        <taxon>Metazoa</taxon>
        <taxon>Spiralia</taxon>
        <taxon>Lophotrochozoa</taxon>
        <taxon>Mollusca</taxon>
        <taxon>Bivalvia</taxon>
        <taxon>Autobranchia</taxon>
        <taxon>Pteriomorphia</taxon>
        <taxon>Ostreida</taxon>
        <taxon>Ostreoidea</taxon>
        <taxon>Ostreidae</taxon>
        <taxon>Crassostrea</taxon>
    </lineage>
</organism>
<proteinExistence type="predicted"/>
<dbReference type="KEGG" id="cvn:111118157"/>
<dbReference type="PANTHER" id="PTHR24184:SF11">
    <property type="entry name" value="ANKYRIN REPEAT AND SOCS BOX CONTAINING 3"/>
    <property type="match status" value="1"/>
</dbReference>
<keyword evidence="1" id="KW-0040">ANK repeat</keyword>
<feature type="region of interest" description="Disordered" evidence="2">
    <location>
        <begin position="180"/>
        <end position="215"/>
    </location>
</feature>
<feature type="compositionally biased region" description="Polar residues" evidence="2">
    <location>
        <begin position="294"/>
        <end position="303"/>
    </location>
</feature>
<sequence>MAVDLFRLVQNGCTPRQLQLVTENGCDVNISNEDKESLLMFTMANSRAPGEKKAELIRVLLQRGADVNARNSKGQTTFMYACIMNQVKPLKVLIDQPGLNVNIQERDGNTGLMYACSIGNEQVVETLLEAHHRKCINIIFDLSNSRGQTAMDCAQTMHRDKILKVFSKYSITVGSRFKPTVFKTKREPSARQRKQDSKGRQKQTTASTVLAGSDTEDELEEFGKLVRTMRECAAEVKQLCYDQNISYDNKRHKSTKSRKTERQKMDSKMLNTPRIEIHPDLSGQKNSHKRDGRIQNSNNSPQVARSVKQREAPSPALSPRVPGLELPTTDRATSETAVLSDSAIVSKRKNKKQKSATKHSADFRELSVDTICSKGESLHLHTREPSAKHRSATSPAVLQSAFRDPWSTFGEPLPGIQKTSSSTPLYLPPLKTMSGGKSEDFVSGKVKNAGKDIWQLREVPPASREDQDR</sequence>
<evidence type="ECO:0000313" key="3">
    <source>
        <dbReference type="Proteomes" id="UP000694844"/>
    </source>
</evidence>
<dbReference type="Gene3D" id="1.25.40.20">
    <property type="entry name" value="Ankyrin repeat-containing domain"/>
    <property type="match status" value="1"/>
</dbReference>
<evidence type="ECO:0000313" key="4">
    <source>
        <dbReference type="RefSeq" id="XP_022313189.1"/>
    </source>
</evidence>
<dbReference type="Pfam" id="PF00023">
    <property type="entry name" value="Ank"/>
    <property type="match status" value="1"/>
</dbReference>
<dbReference type="PANTHER" id="PTHR24184">
    <property type="entry name" value="SI:CH211-189E2.2"/>
    <property type="match status" value="1"/>
</dbReference>
<keyword evidence="3" id="KW-1185">Reference proteome</keyword>
<gene>
    <name evidence="4" type="primary">LOC111118157</name>
</gene>
<dbReference type="RefSeq" id="XP_022313189.1">
    <property type="nucleotide sequence ID" value="XM_022457481.1"/>
</dbReference>
<feature type="region of interest" description="Disordered" evidence="2">
    <location>
        <begin position="413"/>
        <end position="438"/>
    </location>
</feature>
<dbReference type="InterPro" id="IPR002110">
    <property type="entry name" value="Ankyrin_rpt"/>
</dbReference>
<dbReference type="OrthoDB" id="6122954at2759"/>
<protein>
    <submittedName>
        <fullName evidence="4">Uncharacterized protein LOC111118157</fullName>
    </submittedName>
</protein>
<dbReference type="GeneID" id="111118157"/>
<feature type="region of interest" description="Disordered" evidence="2">
    <location>
        <begin position="250"/>
        <end position="337"/>
    </location>
</feature>